<reference evidence="2" key="1">
    <citation type="submission" date="2021-01" db="EMBL/GenBank/DDBJ databases">
        <authorList>
            <person name="Corre E."/>
            <person name="Pelletier E."/>
            <person name="Niang G."/>
            <person name="Scheremetjew M."/>
            <person name="Finn R."/>
            <person name="Kale V."/>
            <person name="Holt S."/>
            <person name="Cochrane G."/>
            <person name="Meng A."/>
            <person name="Brown T."/>
            <person name="Cohen L."/>
        </authorList>
    </citation>
    <scope>NUCLEOTIDE SEQUENCE</scope>
    <source>
        <strain evidence="2">10249 10 AB</strain>
    </source>
</reference>
<accession>A0A7S4AX76</accession>
<protein>
    <submittedName>
        <fullName evidence="2">Uncharacterized protein</fullName>
    </submittedName>
</protein>
<feature type="compositionally biased region" description="Basic residues" evidence="1">
    <location>
        <begin position="49"/>
        <end position="69"/>
    </location>
</feature>
<feature type="region of interest" description="Disordered" evidence="1">
    <location>
        <begin position="201"/>
        <end position="242"/>
    </location>
</feature>
<gene>
    <name evidence="2" type="ORF">PAUS00366_LOCUS22750</name>
</gene>
<sequence length="346" mass="38287">MANHFSYQSSHGNTNDQMVHRSNRSRTESGSSDSSRGSGNSGNSGNSGKSRRRSHRPRGCRGGSNRRKQKNSEGGNKQFFKKTYNSDFKNRVHGKFSNSSITQINLSDPSEAEFVVNDSTKPRVQDVCRGGSYENPTKDYNINHPDYNYPPSGFSVPTASDFQHAGNIPNPQSYYNNPASKYMGESETEYPLLQSTFSESSSETCFEQRDAYPPTQHDDGILPPLPSEELYDPPKKIPSGPNPYALKSSGSGGIINYPAFYVTHSYAAPAPPPAIVRPVSVPQPRVVDTSRATSHLPGILQQVHNGMDLDYRSHRLEKQRQNVVGGSLFVTSPRSFLMGCKRSFHE</sequence>
<evidence type="ECO:0000313" key="2">
    <source>
        <dbReference type="EMBL" id="CAE0729965.1"/>
    </source>
</evidence>
<organism evidence="2">
    <name type="scientific">Pseudo-nitzschia australis</name>
    <dbReference type="NCBI Taxonomy" id="44445"/>
    <lineage>
        <taxon>Eukaryota</taxon>
        <taxon>Sar</taxon>
        <taxon>Stramenopiles</taxon>
        <taxon>Ochrophyta</taxon>
        <taxon>Bacillariophyta</taxon>
        <taxon>Bacillariophyceae</taxon>
        <taxon>Bacillariophycidae</taxon>
        <taxon>Bacillariales</taxon>
        <taxon>Bacillariaceae</taxon>
        <taxon>Pseudo-nitzschia</taxon>
    </lineage>
</organism>
<proteinExistence type="predicted"/>
<dbReference type="AlphaFoldDB" id="A0A7S4AX76"/>
<evidence type="ECO:0000256" key="1">
    <source>
        <dbReference type="SAM" id="MobiDB-lite"/>
    </source>
</evidence>
<feature type="compositionally biased region" description="Polar residues" evidence="1">
    <location>
        <begin position="1"/>
        <end position="17"/>
    </location>
</feature>
<feature type="region of interest" description="Disordered" evidence="1">
    <location>
        <begin position="1"/>
        <end position="85"/>
    </location>
</feature>
<feature type="compositionally biased region" description="Basic and acidic residues" evidence="1">
    <location>
        <begin position="206"/>
        <end position="220"/>
    </location>
</feature>
<dbReference type="EMBL" id="HBIX01034818">
    <property type="protein sequence ID" value="CAE0729965.1"/>
    <property type="molecule type" value="Transcribed_RNA"/>
</dbReference>
<feature type="compositionally biased region" description="Low complexity" evidence="1">
    <location>
        <begin position="28"/>
        <end position="48"/>
    </location>
</feature>
<name>A0A7S4AX76_9STRA</name>